<keyword evidence="2" id="KW-1185">Reference proteome</keyword>
<reference evidence="1" key="1">
    <citation type="submission" date="2022-03" db="EMBL/GenBank/DDBJ databases">
        <title>Draft genome sequence of Aduncisulcus paluster, a free-living microaerophilic Fornicata.</title>
        <authorList>
            <person name="Yuyama I."/>
            <person name="Kume K."/>
            <person name="Tamura T."/>
            <person name="Inagaki Y."/>
            <person name="Hashimoto T."/>
        </authorList>
    </citation>
    <scope>NUCLEOTIDE SEQUENCE</scope>
    <source>
        <strain evidence="1">NY0171</strain>
    </source>
</reference>
<gene>
    <name evidence="1" type="ORF">ADUPG1_009059</name>
</gene>
<feature type="non-terminal residue" evidence="1">
    <location>
        <position position="1"/>
    </location>
</feature>
<proteinExistence type="predicted"/>
<evidence type="ECO:0000313" key="1">
    <source>
        <dbReference type="EMBL" id="GKT36018.1"/>
    </source>
</evidence>
<dbReference type="Proteomes" id="UP001057375">
    <property type="component" value="Unassembled WGS sequence"/>
</dbReference>
<dbReference type="EMBL" id="BQXS01011120">
    <property type="protein sequence ID" value="GKT36018.1"/>
    <property type="molecule type" value="Genomic_DNA"/>
</dbReference>
<organism evidence="1 2">
    <name type="scientific">Aduncisulcus paluster</name>
    <dbReference type="NCBI Taxonomy" id="2918883"/>
    <lineage>
        <taxon>Eukaryota</taxon>
        <taxon>Metamonada</taxon>
        <taxon>Carpediemonas-like organisms</taxon>
        <taxon>Aduncisulcus</taxon>
    </lineage>
</organism>
<sequence length="670" mass="70736">KWDSVSSTLPLTTKGQLLGRNASDITYVDAASSNGQILISDGTASTGLTWADIDSLIPLTQSGSLLTHSGTDWEELKLTGTSTNDILRVNGSSIEWTSLYDMFNFTAANSLMLSNGSSGFTELTAAGTGGTVLSTASSGGAPSWTSLTTLEPFSSAIQGSILTYSTTFSWLTNSYHNAAMLNVNSSGDLEWKQYLTSLGDLLTFNGSELDSLSAPTGLSAGEYRVLTVDDSQDLSWGTIETVLPLTSTGSLITRSSTGIIELTVSSSDRGKILSVGSNSEELGWVDPDILFYQAPYSVTTSRADYSSMLASNTGKYSSYSSSISTIAFSAQSSLYNGAVIGPDGQTIYTIPDSSSHILSIDVSASIPVMKKLNIDLDGSDMFSDGILASNNCIYYLPTSAGPILKVNVFTEEYSFIGDFGSGFAGGTIYTDVSGVEYLYAIPNAIGVGYLELNLSTNNMTLAGTTTEVSYVTGVVTSNGDDWLVSGPVNDTFSYIKLGDINDSGSSGTVSTSGYDFYDFTALETANMLLGISFHSGGSVEVYSLQFSLTSATQTASIIGSALYSDSISASSSDFHIIGSAMSSATINLSFRYYISWYDTTSFNIYEMDSSSTSILSTPLTGTTIYTNFVMTNDGDVVSVSEGGASLFRISPTFINNVSSDFEDSIPSSIR</sequence>
<protein>
    <submittedName>
        <fullName evidence="1">Uncharacterized protein</fullName>
    </submittedName>
</protein>
<name>A0ABQ5KU86_9EUKA</name>
<comment type="caution">
    <text evidence="1">The sequence shown here is derived from an EMBL/GenBank/DDBJ whole genome shotgun (WGS) entry which is preliminary data.</text>
</comment>
<accession>A0ABQ5KU86</accession>
<evidence type="ECO:0000313" key="2">
    <source>
        <dbReference type="Proteomes" id="UP001057375"/>
    </source>
</evidence>